<dbReference type="AlphaFoldDB" id="W2UNP8"/>
<evidence type="ECO:0000313" key="1">
    <source>
        <dbReference type="EMBL" id="ETN95765.1"/>
    </source>
</evidence>
<evidence type="ECO:0000313" key="2">
    <source>
        <dbReference type="Proteomes" id="UP000018850"/>
    </source>
</evidence>
<dbReference type="EMBL" id="AYXY01000019">
    <property type="protein sequence ID" value="ETN95765.1"/>
    <property type="molecule type" value="Genomic_DNA"/>
</dbReference>
<name>W2UNP8_9FLAO</name>
<comment type="caution">
    <text evidence="1">The sequence shown here is derived from an EMBL/GenBank/DDBJ whole genome shotgun (WGS) entry which is preliminary data.</text>
</comment>
<keyword evidence="2" id="KW-1185">Reference proteome</keyword>
<proteinExistence type="predicted"/>
<organism evidence="1 2">
    <name type="scientific">Zhouia amylolytica AD3</name>
    <dbReference type="NCBI Taxonomy" id="1286632"/>
    <lineage>
        <taxon>Bacteria</taxon>
        <taxon>Pseudomonadati</taxon>
        <taxon>Bacteroidota</taxon>
        <taxon>Flavobacteriia</taxon>
        <taxon>Flavobacteriales</taxon>
        <taxon>Flavobacteriaceae</taxon>
        <taxon>Zhouia</taxon>
    </lineage>
</organism>
<gene>
    <name evidence="1" type="ORF">P278_14870</name>
</gene>
<protein>
    <submittedName>
        <fullName evidence="1">Uncharacterized protein</fullName>
    </submittedName>
</protein>
<dbReference type="Proteomes" id="UP000018850">
    <property type="component" value="Unassembled WGS sequence"/>
</dbReference>
<reference evidence="1 2" key="2">
    <citation type="journal article" date="2016" name="Genome Announc.">
        <title>Draft Genome Sequence of Zhouia amylolytica AD3, Isolated from Tidal Flat Sediment.</title>
        <authorList>
            <person name="Jia B."/>
            <person name="Jin H.M."/>
            <person name="Lee H.J."/>
            <person name="Jeon C.O."/>
        </authorList>
    </citation>
    <scope>NUCLEOTIDE SEQUENCE [LARGE SCALE GENOMIC DNA]</scope>
    <source>
        <strain evidence="1 2">AD3</strain>
    </source>
</reference>
<reference evidence="2" key="1">
    <citation type="submission" date="2013-11" db="EMBL/GenBank/DDBJ databases">
        <title>Draft genome sequence from a member of Zhouia, isolated tidal flat.</title>
        <authorList>
            <person name="Jin H."/>
            <person name="Jeon C.O."/>
        </authorList>
    </citation>
    <scope>NUCLEOTIDE SEQUENCE [LARGE SCALE GENOMIC DNA]</scope>
    <source>
        <strain evidence="2">AD3</strain>
    </source>
</reference>
<accession>W2UNP8</accession>
<sequence length="37" mass="4323">MVISVLSSVNTGNNILLKWRIMVCYSHKTMKIDKHFD</sequence>